<dbReference type="GO" id="GO:0005829">
    <property type="term" value="C:cytosol"/>
    <property type="evidence" value="ECO:0007669"/>
    <property type="project" value="EnsemblFungi"/>
</dbReference>
<dbReference type="AlphaFoldDB" id="G0VFB8"/>
<dbReference type="Pfam" id="PF04676">
    <property type="entry name" value="CwfJ_C_2"/>
    <property type="match status" value="1"/>
</dbReference>
<dbReference type="GO" id="GO:0071014">
    <property type="term" value="C:post-mRNA release spliceosomal complex"/>
    <property type="evidence" value="ECO:0007669"/>
    <property type="project" value="TreeGrafter"/>
</dbReference>
<evidence type="ECO:0008006" key="5">
    <source>
        <dbReference type="Google" id="ProtNLM"/>
    </source>
</evidence>
<evidence type="ECO:0000313" key="3">
    <source>
        <dbReference type="EMBL" id="CCC70184.1"/>
    </source>
</evidence>
<evidence type="ECO:0000259" key="1">
    <source>
        <dbReference type="Pfam" id="PF04676"/>
    </source>
</evidence>
<reference evidence="3 4" key="1">
    <citation type="journal article" date="2011" name="Proc. Natl. Acad. Sci. U.S.A.">
        <title>Evolutionary erosion of yeast sex chromosomes by mating-type switching accidents.</title>
        <authorList>
            <person name="Gordon J.L."/>
            <person name="Armisen D."/>
            <person name="Proux-Wera E."/>
            <person name="Oheigeartaigh S.S."/>
            <person name="Byrne K.P."/>
            <person name="Wolfe K.H."/>
        </authorList>
    </citation>
    <scope>NUCLEOTIDE SEQUENCE [LARGE SCALE GENOMIC DNA]</scope>
    <source>
        <strain evidence="4">ATCC 76901 / BCRC 22586 / CBS 4309 / NBRC 1992 / NRRL Y-12630</strain>
    </source>
</reference>
<dbReference type="GO" id="GO:0061632">
    <property type="term" value="F:RNA lariat debranching enzyme activator activity"/>
    <property type="evidence" value="ECO:0007669"/>
    <property type="project" value="EnsemblFungi"/>
</dbReference>
<dbReference type="OrthoDB" id="444325at2759"/>
<dbReference type="FunCoup" id="G0VFB8">
    <property type="interactions" value="1206"/>
</dbReference>
<dbReference type="OMA" id="FSGHCLI"/>
<dbReference type="EMBL" id="HE576756">
    <property type="protein sequence ID" value="CCC70184.1"/>
    <property type="molecule type" value="Genomic_DNA"/>
</dbReference>
<dbReference type="InParanoid" id="G0VFB8"/>
<accession>G0VFB8</accession>
<protein>
    <recommendedName>
        <fullName evidence="5">Cwf19-like C-terminal domain-containing protein</fullName>
    </recommendedName>
</protein>
<dbReference type="STRING" id="1064592.G0VFB8"/>
<dbReference type="Pfam" id="PF04677">
    <property type="entry name" value="CwfJ_C_1"/>
    <property type="match status" value="1"/>
</dbReference>
<name>G0VFB8_NAUCA</name>
<dbReference type="GO" id="GO:0000398">
    <property type="term" value="P:mRNA splicing, via spliceosome"/>
    <property type="evidence" value="ECO:0007669"/>
    <property type="project" value="EnsemblFungi"/>
</dbReference>
<dbReference type="PANTHER" id="PTHR12072">
    <property type="entry name" value="CWF19, CELL CYCLE CONTROL PROTEIN"/>
    <property type="match status" value="1"/>
</dbReference>
<evidence type="ECO:0000259" key="2">
    <source>
        <dbReference type="Pfam" id="PF04677"/>
    </source>
</evidence>
<dbReference type="InterPro" id="IPR006768">
    <property type="entry name" value="Cwf19-like_C_dom-1"/>
</dbReference>
<dbReference type="PANTHER" id="PTHR12072:SF4">
    <property type="entry name" value="CWF19-LIKE PROTEIN 1"/>
    <property type="match status" value="1"/>
</dbReference>
<gene>
    <name evidence="3" type="primary">NCAS0E01140</name>
    <name evidence="3" type="ordered locus">NCAS_0E01140</name>
</gene>
<dbReference type="HOGENOM" id="CLU_019955_0_0_1"/>
<reference key="2">
    <citation type="submission" date="2011-08" db="EMBL/GenBank/DDBJ databases">
        <title>Genome sequence of Naumovozyma castellii.</title>
        <authorList>
            <person name="Gordon J.L."/>
            <person name="Armisen D."/>
            <person name="Proux-Wera E."/>
            <person name="OhEigeartaigh S.S."/>
            <person name="Byrne K.P."/>
            <person name="Wolfe K.H."/>
        </authorList>
    </citation>
    <scope>NUCLEOTIDE SEQUENCE</scope>
    <source>
        <strain>Type strain:CBS 4309</strain>
    </source>
</reference>
<dbReference type="eggNOG" id="KOG2476">
    <property type="taxonomic scope" value="Eukaryota"/>
</dbReference>
<dbReference type="Proteomes" id="UP000001640">
    <property type="component" value="Chromosome 5"/>
</dbReference>
<proteinExistence type="predicted"/>
<dbReference type="SUPFAM" id="SSF54197">
    <property type="entry name" value="HIT-like"/>
    <property type="match status" value="1"/>
</dbReference>
<evidence type="ECO:0000313" key="4">
    <source>
        <dbReference type="Proteomes" id="UP000001640"/>
    </source>
</evidence>
<dbReference type="GeneID" id="96903816"/>
<dbReference type="InterPro" id="IPR036265">
    <property type="entry name" value="HIT-like_sf"/>
</dbReference>
<feature type="domain" description="Cwf19-like protein C-terminal" evidence="1">
    <location>
        <begin position="410"/>
        <end position="504"/>
    </location>
</feature>
<dbReference type="InterPro" id="IPR006767">
    <property type="entry name" value="Cwf19-like_C_dom-2"/>
</dbReference>
<keyword evidence="4" id="KW-1185">Reference proteome</keyword>
<dbReference type="RefSeq" id="XP_003676544.1">
    <property type="nucleotide sequence ID" value="XM_003676496.1"/>
</dbReference>
<dbReference type="KEGG" id="ncs:NCAS_0E01140"/>
<sequence>MVQAKVLVIHLKNESAESVINKVKRLNEKSGPFECIFFLGDLLSKLDQVDISTLPPIYCFTSLPDSPVNGSDEVQANLTRLNGYGVYQMTNKLRIGYIALEEAKCNELKDKILEKFKLVNAPIDILITREWSTHIAELKDRLSGSDTIDDVAKLLQPRYHFTYSDNDTFFELNPFLWNEKESVSRFINLATYGSGSKWAYAFNIKIETDDDIEDEHESNLPTNLISNPYSTTNIKKRPMDLIDTDGQQVTKSSISLKKPRKVLPIDCHFCFTNPNMEDHMIISIDDSAYMTTAKGPLTVPKGDMNFPGHCLIIPIEHIPKFNNVDGQSPFETPLGKDLLAYERSVVNMNYQKFDMSTIVFEINSERSIHFHKQVFPIPKYLIMKFNESLDRQLHFNNEKYSRNAKLNFEKFETTSDLRYEAIVKNSNMNYLQFTVYETPITEPAIYVSKFELDDRLDLQFGRRVVAFLLHLPNRLNWDSPTCQQTKEQEMIDVEKFQKSYKEYDIAKSK</sequence>
<feature type="domain" description="Cwf19-like C-terminal" evidence="2">
    <location>
        <begin position="260"/>
        <end position="383"/>
    </location>
</feature>
<dbReference type="InterPro" id="IPR040194">
    <property type="entry name" value="Cwf19-like"/>
</dbReference>
<organism evidence="3 4">
    <name type="scientific">Naumovozyma castellii</name>
    <name type="common">Yeast</name>
    <name type="synonym">Saccharomyces castellii</name>
    <dbReference type="NCBI Taxonomy" id="27288"/>
    <lineage>
        <taxon>Eukaryota</taxon>
        <taxon>Fungi</taxon>
        <taxon>Dikarya</taxon>
        <taxon>Ascomycota</taxon>
        <taxon>Saccharomycotina</taxon>
        <taxon>Saccharomycetes</taxon>
        <taxon>Saccharomycetales</taxon>
        <taxon>Saccharomycetaceae</taxon>
        <taxon>Naumovozyma</taxon>
    </lineage>
</organism>